<organism evidence="3 4">
    <name type="scientific">Ascodesmis nigricans</name>
    <dbReference type="NCBI Taxonomy" id="341454"/>
    <lineage>
        <taxon>Eukaryota</taxon>
        <taxon>Fungi</taxon>
        <taxon>Dikarya</taxon>
        <taxon>Ascomycota</taxon>
        <taxon>Pezizomycotina</taxon>
        <taxon>Pezizomycetes</taxon>
        <taxon>Pezizales</taxon>
        <taxon>Ascodesmidaceae</taxon>
        <taxon>Ascodesmis</taxon>
    </lineage>
</organism>
<gene>
    <name evidence="3" type="ORF">EX30DRAFT_64</name>
</gene>
<dbReference type="InterPro" id="IPR000210">
    <property type="entry name" value="BTB/POZ_dom"/>
</dbReference>
<keyword evidence="4" id="KW-1185">Reference proteome</keyword>
<evidence type="ECO:0000256" key="1">
    <source>
        <dbReference type="SAM" id="MobiDB-lite"/>
    </source>
</evidence>
<evidence type="ECO:0000259" key="2">
    <source>
        <dbReference type="PROSITE" id="PS50097"/>
    </source>
</evidence>
<dbReference type="Proteomes" id="UP000298138">
    <property type="component" value="Unassembled WGS sequence"/>
</dbReference>
<reference evidence="3 4" key="1">
    <citation type="submission" date="2019-04" db="EMBL/GenBank/DDBJ databases">
        <title>Comparative genomics and transcriptomics to analyze fruiting body development in filamentous ascomycetes.</title>
        <authorList>
            <consortium name="DOE Joint Genome Institute"/>
            <person name="Lutkenhaus R."/>
            <person name="Traeger S."/>
            <person name="Breuer J."/>
            <person name="Kuo A."/>
            <person name="Lipzen A."/>
            <person name="Pangilinan J."/>
            <person name="Dilworth D."/>
            <person name="Sandor L."/>
            <person name="Poggeler S."/>
            <person name="Barry K."/>
            <person name="Grigoriev I.V."/>
            <person name="Nowrousian M."/>
        </authorList>
    </citation>
    <scope>NUCLEOTIDE SEQUENCE [LARGE SCALE GENOMIC DNA]</scope>
    <source>
        <strain evidence="3 4">CBS 389.68</strain>
    </source>
</reference>
<feature type="region of interest" description="Disordered" evidence="1">
    <location>
        <begin position="1"/>
        <end position="28"/>
    </location>
</feature>
<dbReference type="AlphaFoldDB" id="A0A4S2N585"/>
<sequence>MISSTPPQSPPAAPQTSTLPDQNQAELDQQLDELEQAFAKQSLSDDPLPSKTIERVLDLQESMDIERTLEGVLYVNFFNPYCVLDPEMTLKCPNMVIKVHREILQIRAPHLAAIATNPHTFPKDYNSVSIFRMVQWIYHGEYNADKPGNLVLGDYGVDDRVTPRTRRHWRMINLADDLQIPLLRAQAAFYLRKSLFRDGLSSAGPRRSVSVQINESGDSEPPHADGWPNLSADDRTINAAKSFWLDGLLSLIKLIYQDPTRSESYKDLRRMLVEAGLHGVGILGLKMEDIKYRLRESPRSIVDSLYKDLAEYDAGRL</sequence>
<name>A0A4S2N585_9PEZI</name>
<dbReference type="PROSITE" id="PS50097">
    <property type="entry name" value="BTB"/>
    <property type="match status" value="1"/>
</dbReference>
<protein>
    <recommendedName>
        <fullName evidence="2">BTB domain-containing protein</fullName>
    </recommendedName>
</protein>
<dbReference type="EMBL" id="ML220112">
    <property type="protein sequence ID" value="TGZ84438.1"/>
    <property type="molecule type" value="Genomic_DNA"/>
</dbReference>
<evidence type="ECO:0000313" key="3">
    <source>
        <dbReference type="EMBL" id="TGZ84438.1"/>
    </source>
</evidence>
<accession>A0A4S2N585</accession>
<feature type="domain" description="BTB" evidence="2">
    <location>
        <begin position="86"/>
        <end position="146"/>
    </location>
</feature>
<evidence type="ECO:0000313" key="4">
    <source>
        <dbReference type="Proteomes" id="UP000298138"/>
    </source>
</evidence>
<dbReference type="InParanoid" id="A0A4S2N585"/>
<feature type="region of interest" description="Disordered" evidence="1">
    <location>
        <begin position="202"/>
        <end position="230"/>
    </location>
</feature>
<proteinExistence type="predicted"/>